<dbReference type="GO" id="GO:0009236">
    <property type="term" value="P:cobalamin biosynthetic process"/>
    <property type="evidence" value="ECO:0007669"/>
    <property type="project" value="UniProtKB-UniPathway"/>
</dbReference>
<comment type="pathway">
    <text evidence="1">Cofactor biosynthesis; adenosylcobalamin biosynthesis.</text>
</comment>
<name>A0A2A2WRG0_9ACTN</name>
<dbReference type="RefSeq" id="WP_095717684.1">
    <property type="nucleotide sequence ID" value="NZ_NTGA01000012.1"/>
</dbReference>
<dbReference type="GO" id="GO:0016994">
    <property type="term" value="F:precorrin-6A reductase activity"/>
    <property type="evidence" value="ECO:0007669"/>
    <property type="project" value="InterPro"/>
</dbReference>
<dbReference type="Pfam" id="PF02571">
    <property type="entry name" value="CbiJ"/>
    <property type="match status" value="1"/>
</dbReference>
<sequence length="245" mass="26045">MILVLGGTAEARELAVLLQDAGLEFCSSLAGRVARPRLPVGRVRVGGFGGVEGLRDHLRAAEVRAVVDATHPFASGISANAAAACSEADVPLLRLERPGWSAAPGADLWHWVSGHDEAASTSAELGRRPFLTIGRQSLGRFTGPLATHEALVRVVDPPEVALPPRWRVVLNRGPYSVEDERRVFAEHAADVLVTKDSGGSFTWSKMAVADELGVPVVVVRRPGVTRGVAREDTADAASEWVRALT</sequence>
<dbReference type="UniPathway" id="UPA00148"/>
<dbReference type="AlphaFoldDB" id="A0A2A2WRG0"/>
<dbReference type="OrthoDB" id="5183775at2"/>
<evidence type="ECO:0000256" key="1">
    <source>
        <dbReference type="ARBA" id="ARBA00004953"/>
    </source>
</evidence>
<gene>
    <name evidence="4" type="ORF">CEY15_05915</name>
</gene>
<dbReference type="PROSITE" id="PS51014">
    <property type="entry name" value="COBK_CBIJ"/>
    <property type="match status" value="1"/>
</dbReference>
<keyword evidence="5" id="KW-1185">Reference proteome</keyword>
<keyword evidence="3" id="KW-0560">Oxidoreductase</keyword>
<keyword evidence="2" id="KW-0169">Cobalamin biosynthesis</keyword>
<organism evidence="4 5">
    <name type="scientific">Dietzia natronolimnaea</name>
    <dbReference type="NCBI Taxonomy" id="161920"/>
    <lineage>
        <taxon>Bacteria</taxon>
        <taxon>Bacillati</taxon>
        <taxon>Actinomycetota</taxon>
        <taxon>Actinomycetes</taxon>
        <taxon>Mycobacteriales</taxon>
        <taxon>Dietziaceae</taxon>
        <taxon>Dietzia</taxon>
    </lineage>
</organism>
<dbReference type="InterPro" id="IPR003723">
    <property type="entry name" value="Precorrin-6x_reduct"/>
</dbReference>
<comment type="caution">
    <text evidence="4">The sequence shown here is derived from an EMBL/GenBank/DDBJ whole genome shotgun (WGS) entry which is preliminary data.</text>
</comment>
<evidence type="ECO:0000313" key="5">
    <source>
        <dbReference type="Proteomes" id="UP000218810"/>
    </source>
</evidence>
<dbReference type="EMBL" id="NTGA01000012">
    <property type="protein sequence ID" value="PAY23778.1"/>
    <property type="molecule type" value="Genomic_DNA"/>
</dbReference>
<dbReference type="NCBIfam" id="NF005968">
    <property type="entry name" value="PRK08057.1-2"/>
    <property type="match status" value="1"/>
</dbReference>
<reference evidence="5" key="1">
    <citation type="submission" date="2017-09" db="EMBL/GenBank/DDBJ databases">
        <authorList>
            <person name="Zhang Y."/>
            <person name="Huang X."/>
            <person name="Liu J."/>
            <person name="Lu L."/>
            <person name="Peng K."/>
        </authorList>
    </citation>
    <scope>NUCLEOTIDE SEQUENCE [LARGE SCALE GENOMIC DNA]</scope>
    <source>
        <strain evidence="5">S-XJ-1</strain>
    </source>
</reference>
<protein>
    <submittedName>
        <fullName evidence="4">Precorrin-6A reductase</fullName>
    </submittedName>
</protein>
<evidence type="ECO:0000256" key="3">
    <source>
        <dbReference type="ARBA" id="ARBA00023002"/>
    </source>
</evidence>
<dbReference type="PANTHER" id="PTHR36925:SF1">
    <property type="entry name" value="COBALT-PRECORRIN-6A REDUCTASE"/>
    <property type="match status" value="1"/>
</dbReference>
<dbReference type="PANTHER" id="PTHR36925">
    <property type="entry name" value="COBALT-PRECORRIN-6A REDUCTASE"/>
    <property type="match status" value="1"/>
</dbReference>
<accession>A0A2A2WRG0</accession>
<proteinExistence type="predicted"/>
<evidence type="ECO:0000313" key="4">
    <source>
        <dbReference type="EMBL" id="PAY23778.1"/>
    </source>
</evidence>
<evidence type="ECO:0000256" key="2">
    <source>
        <dbReference type="ARBA" id="ARBA00022573"/>
    </source>
</evidence>
<dbReference type="NCBIfam" id="TIGR00715">
    <property type="entry name" value="precor6x_red"/>
    <property type="match status" value="1"/>
</dbReference>
<dbReference type="Proteomes" id="UP000218810">
    <property type="component" value="Unassembled WGS sequence"/>
</dbReference>